<protein>
    <recommendedName>
        <fullName evidence="3">DUF1436 family protein</fullName>
    </recommendedName>
</protein>
<dbReference type="Proteomes" id="UP000060787">
    <property type="component" value="Chromosome"/>
</dbReference>
<dbReference type="RefSeq" id="WP_148649720.1">
    <property type="nucleotide sequence ID" value="NZ_CP011129.1"/>
</dbReference>
<keyword evidence="2" id="KW-1185">Reference proteome</keyword>
<dbReference type="PATRIC" id="fig|84531.8.peg.2675"/>
<name>A0A0S2FB52_LYSAN</name>
<organism evidence="1 2">
    <name type="scientific">Lysobacter antibioticus</name>
    <dbReference type="NCBI Taxonomy" id="84531"/>
    <lineage>
        <taxon>Bacteria</taxon>
        <taxon>Pseudomonadati</taxon>
        <taxon>Pseudomonadota</taxon>
        <taxon>Gammaproteobacteria</taxon>
        <taxon>Lysobacterales</taxon>
        <taxon>Lysobacteraceae</taxon>
        <taxon>Lysobacter</taxon>
    </lineage>
</organism>
<gene>
    <name evidence="1" type="ORF">LA76x_2662</name>
</gene>
<dbReference type="KEGG" id="lab:LA76x_2662"/>
<dbReference type="STRING" id="84531.LA76x_2662"/>
<evidence type="ECO:0008006" key="3">
    <source>
        <dbReference type="Google" id="ProtNLM"/>
    </source>
</evidence>
<proteinExistence type="predicted"/>
<sequence>MERCEQGAAVYLRRNGQLLVLAQSRASNGLLGGHGKFAKLQIDEADEALGVALRARLEDRKPGFHHPHMHREKEAFQAVMAEYRKDRGVESDKAFFKGTRIVSVSAYADRIEFRSADNTGPTAPWIEDPPPLQVAPDASDLELGSALRRALDVAKA</sequence>
<dbReference type="Gene3D" id="3.40.1590.10">
    <property type="entry name" value="NMB0488-like"/>
    <property type="match status" value="1"/>
</dbReference>
<reference evidence="1 2" key="1">
    <citation type="journal article" date="2015" name="BMC Genomics">
        <title>Comparative genomics and metabolic profiling of the genus Lysobacter.</title>
        <authorList>
            <person name="de Bruijn I."/>
            <person name="Cheng X."/>
            <person name="de Jager V."/>
            <person name="Exposito R.G."/>
            <person name="Watrous J."/>
            <person name="Patel N."/>
            <person name="Postma J."/>
            <person name="Dorrestein P.C."/>
            <person name="Kobayashi D."/>
            <person name="Raaijmakers J.M."/>
        </authorList>
    </citation>
    <scope>NUCLEOTIDE SEQUENCE [LARGE SCALE GENOMIC DNA]</scope>
    <source>
        <strain evidence="1 2">76</strain>
    </source>
</reference>
<dbReference type="EMBL" id="CP011129">
    <property type="protein sequence ID" value="ALN80792.1"/>
    <property type="molecule type" value="Genomic_DNA"/>
</dbReference>
<dbReference type="InterPro" id="IPR037891">
    <property type="entry name" value="Cdil-like_sf"/>
</dbReference>
<dbReference type="SUPFAM" id="SSF160207">
    <property type="entry name" value="NMB0488-like"/>
    <property type="match status" value="1"/>
</dbReference>
<evidence type="ECO:0000313" key="1">
    <source>
        <dbReference type="EMBL" id="ALN80792.1"/>
    </source>
</evidence>
<dbReference type="AlphaFoldDB" id="A0A0S2FB52"/>
<evidence type="ECO:0000313" key="2">
    <source>
        <dbReference type="Proteomes" id="UP000060787"/>
    </source>
</evidence>
<accession>A0A0S2FB52</accession>